<dbReference type="InterPro" id="IPR029044">
    <property type="entry name" value="Nucleotide-diphossugar_trans"/>
</dbReference>
<dbReference type="InParanoid" id="A0A316YPL4"/>
<sequence>MSSSYQYFPLPASNGGAGEGTFAGKSTINRLANRRPLLVGVFLAFLCFLSGFWVDRAFFSNGGYDSFAAEAAWREQMMQAQGPPPLPPAPASPPSGHMPPSVNLPPPPLPPPSSPLADVSITYTSTNTAASANGDDIPNLVHFVRQLNRDKKTNAPGPLKFEFRHFLAYYSAHMHLKPDRITIWSDATPDIIERARVEGDEYTKAVLRIPNLHLEYVEMPNATATGTKIELYAHKSDFVRTRVMAEHGGMYFDDDAWVLKDLAPLRKAGFDNVFGRQWGNDICQAFWMAKPKNDLMQAWSRLQETQFNGDWVRASNELISRLVYDFSHYGHGRNALILEQDAFFPGMWHAGADGLQMFYKVHNKPDGKPEPMGATPTSVDEAVSSYIHDRDWGWRRDWRLTYVIHGFSNAVRAEKAEWMFDQYKSFTPRYVLARKANIARALYPALQDALRSGILQISL</sequence>
<accession>A0A316YPL4</accession>
<keyword evidence="5" id="KW-1185">Reference proteome</keyword>
<evidence type="ECO:0000256" key="3">
    <source>
        <dbReference type="SAM" id="Phobius"/>
    </source>
</evidence>
<feature type="transmembrane region" description="Helical" evidence="3">
    <location>
        <begin position="37"/>
        <end position="54"/>
    </location>
</feature>
<dbReference type="SUPFAM" id="SSF53448">
    <property type="entry name" value="Nucleotide-diphospho-sugar transferases"/>
    <property type="match status" value="1"/>
</dbReference>
<dbReference type="Proteomes" id="UP000245768">
    <property type="component" value="Unassembled WGS sequence"/>
</dbReference>
<dbReference type="PANTHER" id="PTHR46830:SF2">
    <property type="entry name" value="ALPHA-1,4-N-ACETYLGLUCOSAMINYLTRANSFERASE"/>
    <property type="match status" value="1"/>
</dbReference>
<feature type="region of interest" description="Disordered" evidence="2">
    <location>
        <begin position="78"/>
        <end position="118"/>
    </location>
</feature>
<dbReference type="Gene3D" id="3.90.550.20">
    <property type="match status" value="1"/>
</dbReference>
<evidence type="ECO:0008006" key="6">
    <source>
        <dbReference type="Google" id="ProtNLM"/>
    </source>
</evidence>
<dbReference type="GeneID" id="37043724"/>
<dbReference type="RefSeq" id="XP_025377942.1">
    <property type="nucleotide sequence ID" value="XM_025521808.1"/>
</dbReference>
<protein>
    <recommendedName>
        <fullName evidence="6">Glycosyltransferase family 32 protein</fullName>
    </recommendedName>
</protein>
<evidence type="ECO:0000256" key="1">
    <source>
        <dbReference type="ARBA" id="ARBA00009003"/>
    </source>
</evidence>
<evidence type="ECO:0000256" key="2">
    <source>
        <dbReference type="SAM" id="MobiDB-lite"/>
    </source>
</evidence>
<comment type="similarity">
    <text evidence="1">Belongs to the glycosyltransferase 32 family.</text>
</comment>
<feature type="compositionally biased region" description="Pro residues" evidence="2">
    <location>
        <begin position="82"/>
        <end position="114"/>
    </location>
</feature>
<dbReference type="Pfam" id="PF04488">
    <property type="entry name" value="Gly_transf_sug"/>
    <property type="match status" value="1"/>
</dbReference>
<evidence type="ECO:0000313" key="5">
    <source>
        <dbReference type="Proteomes" id="UP000245768"/>
    </source>
</evidence>
<keyword evidence="3" id="KW-0472">Membrane</keyword>
<keyword evidence="3" id="KW-0812">Transmembrane</keyword>
<name>A0A316YPL4_9BASI</name>
<gene>
    <name evidence="4" type="ORF">FA10DRAFT_267184</name>
</gene>
<dbReference type="PANTHER" id="PTHR46830">
    <property type="entry name" value="TRANSFERASE, PUTATIVE-RELATED"/>
    <property type="match status" value="1"/>
</dbReference>
<proteinExistence type="inferred from homology"/>
<dbReference type="AlphaFoldDB" id="A0A316YPL4"/>
<reference evidence="4 5" key="1">
    <citation type="journal article" date="2018" name="Mol. Biol. Evol.">
        <title>Broad Genomic Sampling Reveals a Smut Pathogenic Ancestry of the Fungal Clade Ustilaginomycotina.</title>
        <authorList>
            <person name="Kijpornyongpan T."/>
            <person name="Mondo S.J."/>
            <person name="Barry K."/>
            <person name="Sandor L."/>
            <person name="Lee J."/>
            <person name="Lipzen A."/>
            <person name="Pangilinan J."/>
            <person name="LaButti K."/>
            <person name="Hainaut M."/>
            <person name="Henrissat B."/>
            <person name="Grigoriev I.V."/>
            <person name="Spatafora J.W."/>
            <person name="Aime M.C."/>
        </authorList>
    </citation>
    <scope>NUCLEOTIDE SEQUENCE [LARGE SCALE GENOMIC DNA]</scope>
    <source>
        <strain evidence="4 5">MCA 4198</strain>
    </source>
</reference>
<keyword evidence="3" id="KW-1133">Transmembrane helix</keyword>
<organism evidence="4 5">
    <name type="scientific">Acaromyces ingoldii</name>
    <dbReference type="NCBI Taxonomy" id="215250"/>
    <lineage>
        <taxon>Eukaryota</taxon>
        <taxon>Fungi</taxon>
        <taxon>Dikarya</taxon>
        <taxon>Basidiomycota</taxon>
        <taxon>Ustilaginomycotina</taxon>
        <taxon>Exobasidiomycetes</taxon>
        <taxon>Exobasidiales</taxon>
        <taxon>Cryptobasidiaceae</taxon>
        <taxon>Acaromyces</taxon>
    </lineage>
</organism>
<dbReference type="InterPro" id="IPR007577">
    <property type="entry name" value="GlycoTrfase_DXD_sugar-bd_CS"/>
</dbReference>
<evidence type="ECO:0000313" key="4">
    <source>
        <dbReference type="EMBL" id="PWN90744.1"/>
    </source>
</evidence>
<dbReference type="OrthoDB" id="409543at2759"/>
<dbReference type="STRING" id="215250.A0A316YPL4"/>
<dbReference type="EMBL" id="KZ819636">
    <property type="protein sequence ID" value="PWN90744.1"/>
    <property type="molecule type" value="Genomic_DNA"/>
</dbReference>